<dbReference type="WBParaSite" id="PS1159_v2.g14426.t1">
    <property type="protein sequence ID" value="PS1159_v2.g14426.t1"/>
    <property type="gene ID" value="PS1159_v2.g14426"/>
</dbReference>
<proteinExistence type="predicted"/>
<dbReference type="Proteomes" id="UP000887580">
    <property type="component" value="Unplaced"/>
</dbReference>
<accession>A0AC35F949</accession>
<sequence length="120" mass="13769">MSAFLKSHKINEYIAMVFGISSNILLMYLILTTKKKEMKALSQMLIQNCVLDLIFLTVNTFPQPQVAVGQQSYYIVVGNYFSNDDFVYSSFAVTNFCGFVMLSLYALPVPFYLRYLVLCR</sequence>
<reference evidence="2" key="1">
    <citation type="submission" date="2022-11" db="UniProtKB">
        <authorList>
            <consortium name="WormBaseParasite"/>
        </authorList>
    </citation>
    <scope>IDENTIFICATION</scope>
</reference>
<protein>
    <submittedName>
        <fullName evidence="2">Vomeronasal type-1 receptor</fullName>
    </submittedName>
</protein>
<evidence type="ECO:0000313" key="2">
    <source>
        <dbReference type="WBParaSite" id="PS1159_v2.g14426.t1"/>
    </source>
</evidence>
<name>A0AC35F949_9BILA</name>
<evidence type="ECO:0000313" key="1">
    <source>
        <dbReference type="Proteomes" id="UP000887580"/>
    </source>
</evidence>
<organism evidence="1 2">
    <name type="scientific">Panagrolaimus sp. PS1159</name>
    <dbReference type="NCBI Taxonomy" id="55785"/>
    <lineage>
        <taxon>Eukaryota</taxon>
        <taxon>Metazoa</taxon>
        <taxon>Ecdysozoa</taxon>
        <taxon>Nematoda</taxon>
        <taxon>Chromadorea</taxon>
        <taxon>Rhabditida</taxon>
        <taxon>Tylenchina</taxon>
        <taxon>Panagrolaimomorpha</taxon>
        <taxon>Panagrolaimoidea</taxon>
        <taxon>Panagrolaimidae</taxon>
        <taxon>Panagrolaimus</taxon>
    </lineage>
</organism>